<dbReference type="EMBL" id="CAEKKB010000001">
    <property type="protein sequence ID" value="CAB4294622.1"/>
    <property type="molecule type" value="Genomic_DNA"/>
</dbReference>
<accession>A0A6J5W3R9</accession>
<evidence type="ECO:0000313" key="2">
    <source>
        <dbReference type="Proteomes" id="UP000507245"/>
    </source>
</evidence>
<name>A0A6J5W3R9_PRUAR</name>
<sequence length="115" mass="12868">MAMECFKFGPQGSAHEEVRQGSKKSWEHILTLARPLPNGKGQLETYVSIPLFGRTRAQEGLVIHAIRQASQKGFGSWFRQGAWRGHVELGQGAMLLKIQQLSLVYNLETVHLVVV</sequence>
<protein>
    <submittedName>
        <fullName evidence="1">Uncharacterized protein</fullName>
    </submittedName>
</protein>
<proteinExistence type="predicted"/>
<dbReference type="AlphaFoldDB" id="A0A6J5W3R9"/>
<organism evidence="1 2">
    <name type="scientific">Prunus armeniaca</name>
    <name type="common">Apricot</name>
    <name type="synonym">Armeniaca vulgaris</name>
    <dbReference type="NCBI Taxonomy" id="36596"/>
    <lineage>
        <taxon>Eukaryota</taxon>
        <taxon>Viridiplantae</taxon>
        <taxon>Streptophyta</taxon>
        <taxon>Embryophyta</taxon>
        <taxon>Tracheophyta</taxon>
        <taxon>Spermatophyta</taxon>
        <taxon>Magnoliopsida</taxon>
        <taxon>eudicotyledons</taxon>
        <taxon>Gunneridae</taxon>
        <taxon>Pentapetalae</taxon>
        <taxon>rosids</taxon>
        <taxon>fabids</taxon>
        <taxon>Rosales</taxon>
        <taxon>Rosaceae</taxon>
        <taxon>Amygdaloideae</taxon>
        <taxon>Amygdaleae</taxon>
        <taxon>Prunus</taxon>
    </lineage>
</organism>
<gene>
    <name evidence="1" type="ORF">ORAREDHAP_LOCUS5545</name>
</gene>
<dbReference type="Proteomes" id="UP000507245">
    <property type="component" value="Unassembled WGS sequence"/>
</dbReference>
<reference evidence="2" key="1">
    <citation type="journal article" date="2020" name="Genome Biol.">
        <title>Gamete binning: chromosome-level and haplotype-resolved genome assembly enabled by high-throughput single-cell sequencing of gamete genomes.</title>
        <authorList>
            <person name="Campoy J.A."/>
            <person name="Sun H."/>
            <person name="Goel M."/>
            <person name="Jiao W.-B."/>
            <person name="Folz-Donahue K."/>
            <person name="Wang N."/>
            <person name="Rubio M."/>
            <person name="Liu C."/>
            <person name="Kukat C."/>
            <person name="Ruiz D."/>
            <person name="Huettel B."/>
            <person name="Schneeberger K."/>
        </authorList>
    </citation>
    <scope>NUCLEOTIDE SEQUENCE [LARGE SCALE GENOMIC DNA]</scope>
    <source>
        <strain evidence="2">cv. Rojo Pasion</strain>
    </source>
</reference>
<keyword evidence="2" id="KW-1185">Reference proteome</keyword>
<evidence type="ECO:0000313" key="1">
    <source>
        <dbReference type="EMBL" id="CAB4294622.1"/>
    </source>
</evidence>